<sequence>MRAILASTSANNVKRGIFSFDKSLLSKHRIWLIGIGTGIGVGIGAYYLWKKTRGGRTRNAFLVWAEQKKAQGIDVYKDKRYQEAIQIFNDIIQSLYDEPSKLIGQVYDELVAACENNIAACYDALLDSIKCIEHCTKAIQLKPDYAKALVRRARCLHRLERPLEALEDYLVSLSLEQGSMPSQQIAVIQNDVDKLMNEISEVECNKLLEVIFISFIFTEISVQNRVGQRQKISQSVVEPWQFCTSIHDPLLLRAAGLHEKASEGSLDAALVELKRCNYNEIVSLSTKAIENDQNDNIEKAQAVLLAARFLHYHGLEEEAVAMADKFKTFWEQLDEAQKLANKDLNVAQIVLEMTLERNQTDESGIDNGNGENVTLNEAKLQRLNQLVDEALRINPLNVDPLIFLVSTFLRTEQLEEATNALEKAKQLDKDHKFIKYYETYINFVTALRSGNTADIHRHVLAMEKNFKDSDNPPVFALMMHVKIGILLQNNEIAVESIKKALELMPNCSAAIYLSGVLEPPPSERMSQNNFEAYFQNMEKTMNNALEADPNNWEPYRMLAKMQLNKQNIQEAIKFYDKALELARGKDEIKILMKEKLFIEMEEKRRNNKKLPKRLATV</sequence>
<name>A0ACB0YAN1_MELEN</name>
<proteinExistence type="predicted"/>
<dbReference type="EMBL" id="CAVMJV010000008">
    <property type="protein sequence ID" value="CAK5037790.1"/>
    <property type="molecule type" value="Genomic_DNA"/>
</dbReference>
<reference evidence="1" key="1">
    <citation type="submission" date="2023-11" db="EMBL/GenBank/DDBJ databases">
        <authorList>
            <person name="Poullet M."/>
        </authorList>
    </citation>
    <scope>NUCLEOTIDE SEQUENCE</scope>
    <source>
        <strain evidence="1">E1834</strain>
    </source>
</reference>
<evidence type="ECO:0000313" key="2">
    <source>
        <dbReference type="Proteomes" id="UP001497535"/>
    </source>
</evidence>
<evidence type="ECO:0000313" key="1">
    <source>
        <dbReference type="EMBL" id="CAK5037790.1"/>
    </source>
</evidence>
<gene>
    <name evidence="1" type="ORF">MENTE1834_LOCUS9435</name>
</gene>
<protein>
    <submittedName>
        <fullName evidence="1">Uncharacterized protein</fullName>
    </submittedName>
</protein>
<keyword evidence="2" id="KW-1185">Reference proteome</keyword>
<accession>A0ACB0YAN1</accession>
<organism evidence="1 2">
    <name type="scientific">Meloidogyne enterolobii</name>
    <name type="common">Root-knot nematode worm</name>
    <name type="synonym">Meloidogyne mayaguensis</name>
    <dbReference type="NCBI Taxonomy" id="390850"/>
    <lineage>
        <taxon>Eukaryota</taxon>
        <taxon>Metazoa</taxon>
        <taxon>Ecdysozoa</taxon>
        <taxon>Nematoda</taxon>
        <taxon>Chromadorea</taxon>
        <taxon>Rhabditida</taxon>
        <taxon>Tylenchina</taxon>
        <taxon>Tylenchomorpha</taxon>
        <taxon>Tylenchoidea</taxon>
        <taxon>Meloidogynidae</taxon>
        <taxon>Meloidogyninae</taxon>
        <taxon>Meloidogyne</taxon>
    </lineage>
</organism>
<dbReference type="Proteomes" id="UP001497535">
    <property type="component" value="Unassembled WGS sequence"/>
</dbReference>
<comment type="caution">
    <text evidence="1">The sequence shown here is derived from an EMBL/GenBank/DDBJ whole genome shotgun (WGS) entry which is preliminary data.</text>
</comment>